<evidence type="ECO:0000259" key="7">
    <source>
        <dbReference type="Pfam" id="PF02803"/>
    </source>
</evidence>
<dbReference type="GO" id="GO:0005829">
    <property type="term" value="C:cytosol"/>
    <property type="evidence" value="ECO:0007669"/>
    <property type="project" value="TreeGrafter"/>
</dbReference>
<name>N6WZK5_9GAMM</name>
<evidence type="ECO:0000256" key="5">
    <source>
        <dbReference type="RuleBase" id="RU003557"/>
    </source>
</evidence>
<keyword evidence="9" id="KW-1185">Reference proteome</keyword>
<keyword evidence="2 5" id="KW-0808">Transferase</keyword>
<dbReference type="AlphaFoldDB" id="N6WZK5"/>
<evidence type="ECO:0000256" key="2">
    <source>
        <dbReference type="ARBA" id="ARBA00022679"/>
    </source>
</evidence>
<dbReference type="InterPro" id="IPR002155">
    <property type="entry name" value="Thiolase"/>
</dbReference>
<evidence type="ECO:0000256" key="4">
    <source>
        <dbReference type="PIRSR" id="PIRSR000429-1"/>
    </source>
</evidence>
<feature type="domain" description="Thiolase N-terminal" evidence="6">
    <location>
        <begin position="23"/>
        <end position="290"/>
    </location>
</feature>
<dbReference type="HOGENOM" id="CLU_031026_2_0_6"/>
<dbReference type="GO" id="GO:0003985">
    <property type="term" value="F:acetyl-CoA C-acetyltransferase activity"/>
    <property type="evidence" value="ECO:0007669"/>
    <property type="project" value="UniProtKB-EC"/>
</dbReference>
<dbReference type="PATRIC" id="fig|626887.3.peg.208"/>
<evidence type="ECO:0000313" key="8">
    <source>
        <dbReference type="EMBL" id="ENO17001.1"/>
    </source>
</evidence>
<reference evidence="8 9" key="1">
    <citation type="journal article" date="2013" name="Genome Announc.">
        <title>Genome Sequence of the Polycyclic Aromatic Hydrocarbon-Degrading Bacterium Strain Marinobacter nanhaiticus D15-8WT.</title>
        <authorList>
            <person name="Cui Z."/>
            <person name="Gao W."/>
            <person name="Li Q."/>
            <person name="Xu G."/>
            <person name="Zheng L."/>
        </authorList>
    </citation>
    <scope>NUCLEOTIDE SEQUENCE [LARGE SCALE GENOMIC DNA]</scope>
    <source>
        <strain evidence="8 9">D15-8W</strain>
    </source>
</reference>
<proteinExistence type="inferred from homology"/>
<dbReference type="OrthoDB" id="8951704at2"/>
<protein>
    <submittedName>
        <fullName evidence="8">Acetyl-CoA C-acetyltransferase</fullName>
        <ecNumber evidence="8">2.3.1.9</ecNumber>
    </submittedName>
</protein>
<dbReference type="Pfam" id="PF00108">
    <property type="entry name" value="Thiolase_N"/>
    <property type="match status" value="1"/>
</dbReference>
<dbReference type="eggNOG" id="COG0183">
    <property type="taxonomic scope" value="Bacteria"/>
</dbReference>
<dbReference type="PANTHER" id="PTHR42689:SF1">
    <property type="entry name" value="ACETYL-COA ACYLTRANSFERASE FADA2 (3-KETOACYL-COA THIOLASE) (BETA-KETOTHIOLASE)-RELATED"/>
    <property type="match status" value="1"/>
</dbReference>
<sequence>MAQTNNPGVKTSSSAASQQVKRVAIIGGNRIPFARSNTAYSKLSNQELLTAALRGLVDRFGLEGKRMGEVAAGAVIKHSRDFNLTRESVLSSGLAPETPAYDVQQACGTGLEAAILVANKIALGQIECGIAGGTDTTSDAPIGVGEGLRDILLDLNRAKTNTERLKILGRFRPSHLIPEVPENGEPRTGMSMGQHCQITAHEWKIPREDQDLLAYESHQKLAAAYQDGFFEDLMTPLAGLEKDNILRPETTLEKFASLKPAFDRENGTMTAANSTALTDGASCVLLASEEWAKANNLEVQAYLTFSEVAAVDFVDKKEGLLMAPAYAVPRLLDGAGITLQDFDLYEIHEAFAAQVLSTLKAWEDPTFCKQRLGLDKPLGSIDRSKLNLKGSSLATGHPFAATGGRIIATLAKQLEQRGSGRGLISICAAGGQGVTAILER</sequence>
<dbReference type="PIRSF" id="PIRSF000429">
    <property type="entry name" value="Ac-CoA_Ac_transf"/>
    <property type="match status" value="1"/>
</dbReference>
<dbReference type="EC" id="2.3.1.9" evidence="8"/>
<gene>
    <name evidence="8" type="ORF">J057_01139</name>
</gene>
<feature type="active site" description="Proton acceptor" evidence="4">
    <location>
        <position position="397"/>
    </location>
</feature>
<dbReference type="Pfam" id="PF02803">
    <property type="entry name" value="Thiolase_C"/>
    <property type="match status" value="1"/>
</dbReference>
<dbReference type="InterPro" id="IPR016039">
    <property type="entry name" value="Thiolase-like"/>
</dbReference>
<keyword evidence="3 5" id="KW-0012">Acyltransferase</keyword>
<dbReference type="RefSeq" id="WP_004582774.1">
    <property type="nucleotide sequence ID" value="NZ_AP028878.1"/>
</dbReference>
<dbReference type="InterPro" id="IPR020616">
    <property type="entry name" value="Thiolase_N"/>
</dbReference>
<dbReference type="PANTHER" id="PTHR42689">
    <property type="entry name" value="ACETYL-COA ACYLTRANSFERASE FADA2 (3-KETOACYL-COA THIOLASE) (BETA-KETOTHIOLASE)-RELATED"/>
    <property type="match status" value="1"/>
</dbReference>
<comment type="caution">
    <text evidence="8">The sequence shown here is derived from an EMBL/GenBank/DDBJ whole genome shotgun (WGS) entry which is preliminary data.</text>
</comment>
<evidence type="ECO:0000313" key="9">
    <source>
        <dbReference type="Proteomes" id="UP000013165"/>
    </source>
</evidence>
<dbReference type="STRING" id="626887.J057_01139"/>
<dbReference type="InterPro" id="IPR020617">
    <property type="entry name" value="Thiolase_C"/>
</dbReference>
<dbReference type="Proteomes" id="UP000013165">
    <property type="component" value="Unassembled WGS sequence"/>
</dbReference>
<dbReference type="Gene3D" id="3.40.47.10">
    <property type="match status" value="1"/>
</dbReference>
<dbReference type="NCBIfam" id="TIGR01930">
    <property type="entry name" value="AcCoA-C-Actrans"/>
    <property type="match status" value="1"/>
</dbReference>
<feature type="active site" description="Acyl-thioester intermediate" evidence="4">
    <location>
        <position position="107"/>
    </location>
</feature>
<dbReference type="CDD" id="cd00751">
    <property type="entry name" value="thiolase"/>
    <property type="match status" value="1"/>
</dbReference>
<dbReference type="SUPFAM" id="SSF53901">
    <property type="entry name" value="Thiolase-like"/>
    <property type="match status" value="2"/>
</dbReference>
<dbReference type="NCBIfam" id="NF006740">
    <property type="entry name" value="PRK09268.1"/>
    <property type="match status" value="1"/>
</dbReference>
<evidence type="ECO:0000256" key="3">
    <source>
        <dbReference type="ARBA" id="ARBA00023315"/>
    </source>
</evidence>
<feature type="domain" description="Thiolase C-terminal" evidence="7">
    <location>
        <begin position="317"/>
        <end position="440"/>
    </location>
</feature>
<evidence type="ECO:0000259" key="6">
    <source>
        <dbReference type="Pfam" id="PF00108"/>
    </source>
</evidence>
<evidence type="ECO:0000256" key="1">
    <source>
        <dbReference type="ARBA" id="ARBA00010982"/>
    </source>
</evidence>
<dbReference type="InterPro" id="IPR050521">
    <property type="entry name" value="3-ketoacyl-CoA_Thiolase"/>
</dbReference>
<comment type="similarity">
    <text evidence="1 5">Belongs to the thiolase-like superfamily. Thiolase family.</text>
</comment>
<feature type="active site" description="Proton acceptor" evidence="4">
    <location>
        <position position="427"/>
    </location>
</feature>
<dbReference type="EMBL" id="APLQ01000007">
    <property type="protein sequence ID" value="ENO17001.1"/>
    <property type="molecule type" value="Genomic_DNA"/>
</dbReference>
<organism evidence="8 9">
    <name type="scientific">Marinobacter nanhaiticus D15-8W</name>
    <dbReference type="NCBI Taxonomy" id="626887"/>
    <lineage>
        <taxon>Bacteria</taxon>
        <taxon>Pseudomonadati</taxon>
        <taxon>Pseudomonadota</taxon>
        <taxon>Gammaproteobacteria</taxon>
        <taxon>Pseudomonadales</taxon>
        <taxon>Marinobacteraceae</taxon>
        <taxon>Marinobacter</taxon>
    </lineage>
</organism>
<accession>N6WZK5</accession>